<sequence length="221" mass="25509">MSESPIKHGFNPGDTAPNFSLWNTEEKKIELDILTKNFPCVVLVFFPFAFKNTPPKILRSIRDNHEQLEKFHTKIVGISVDTLWALRKYREEEKIPFELLSDFNKNVIQLYDVSIDMYSLFGMKGVSYDALFIIGSGNKRIIEYRKVIQSAADKFDFEKVRLMCKRFAIEAGVHIQLPLEAKASPFPSPILNIDGDVWKSDTPLERPISNQKRKAKVEKKK</sequence>
<proteinExistence type="predicted"/>
<dbReference type="OrthoDB" id="338622at2759"/>
<dbReference type="GO" id="GO:0034599">
    <property type="term" value="P:cellular response to oxidative stress"/>
    <property type="evidence" value="ECO:0007669"/>
    <property type="project" value="TreeGrafter"/>
</dbReference>
<evidence type="ECO:0000259" key="6">
    <source>
        <dbReference type="Pfam" id="PF00578"/>
    </source>
</evidence>
<dbReference type="EMBL" id="CAJNOK010006352">
    <property type="protein sequence ID" value="CAF1001219.1"/>
    <property type="molecule type" value="Genomic_DNA"/>
</dbReference>
<gene>
    <name evidence="7" type="ORF">GPM918_LOCUS8166</name>
    <name evidence="8" type="ORF">OVA965_LOCUS14569</name>
    <name evidence="9" type="ORF">SRO942_LOCUS8166</name>
    <name evidence="10" type="ORF">TMI583_LOCUS14573</name>
</gene>
<dbReference type="PANTHER" id="PTHR42801:SF4">
    <property type="entry name" value="AHPC_TSA FAMILY PROTEIN"/>
    <property type="match status" value="1"/>
</dbReference>
<dbReference type="EMBL" id="CAJNOQ010001394">
    <property type="protein sequence ID" value="CAF0891868.1"/>
    <property type="molecule type" value="Genomic_DNA"/>
</dbReference>
<evidence type="ECO:0000313" key="10">
    <source>
        <dbReference type="EMBL" id="CAF3770609.1"/>
    </source>
</evidence>
<dbReference type="EMBL" id="CAJOBA010006359">
    <property type="protein sequence ID" value="CAF3770609.1"/>
    <property type="molecule type" value="Genomic_DNA"/>
</dbReference>
<keyword evidence="2" id="KW-0049">Antioxidant</keyword>
<organism evidence="7 11">
    <name type="scientific">Didymodactylos carnosus</name>
    <dbReference type="NCBI Taxonomy" id="1234261"/>
    <lineage>
        <taxon>Eukaryota</taxon>
        <taxon>Metazoa</taxon>
        <taxon>Spiralia</taxon>
        <taxon>Gnathifera</taxon>
        <taxon>Rotifera</taxon>
        <taxon>Eurotatoria</taxon>
        <taxon>Bdelloidea</taxon>
        <taxon>Philodinida</taxon>
        <taxon>Philodinidae</taxon>
        <taxon>Didymodactylos</taxon>
    </lineage>
</organism>
<protein>
    <recommendedName>
        <fullName evidence="6">Alkyl hydroperoxide reductase subunit C/ Thiol specific antioxidant domain-containing protein</fullName>
    </recommendedName>
</protein>
<accession>A0A813Z182</accession>
<dbReference type="Pfam" id="PF00578">
    <property type="entry name" value="AhpC-TSA"/>
    <property type="match status" value="1"/>
</dbReference>
<dbReference type="InterPro" id="IPR000866">
    <property type="entry name" value="AhpC/TSA"/>
</dbReference>
<dbReference type="InterPro" id="IPR036249">
    <property type="entry name" value="Thioredoxin-like_sf"/>
</dbReference>
<dbReference type="EMBL" id="CAJOBC010001394">
    <property type="protein sequence ID" value="CAF3675982.1"/>
    <property type="molecule type" value="Genomic_DNA"/>
</dbReference>
<dbReference type="Gene3D" id="3.40.30.10">
    <property type="entry name" value="Glutaredoxin"/>
    <property type="match status" value="1"/>
</dbReference>
<evidence type="ECO:0000256" key="1">
    <source>
        <dbReference type="ARBA" id="ARBA00022559"/>
    </source>
</evidence>
<keyword evidence="5" id="KW-0676">Redox-active center</keyword>
<evidence type="ECO:0000256" key="2">
    <source>
        <dbReference type="ARBA" id="ARBA00022862"/>
    </source>
</evidence>
<dbReference type="Proteomes" id="UP000663829">
    <property type="component" value="Unassembled WGS sequence"/>
</dbReference>
<keyword evidence="3" id="KW-0560">Oxidoreductase</keyword>
<dbReference type="GO" id="GO:0005737">
    <property type="term" value="C:cytoplasm"/>
    <property type="evidence" value="ECO:0007669"/>
    <property type="project" value="TreeGrafter"/>
</dbReference>
<evidence type="ECO:0000313" key="7">
    <source>
        <dbReference type="EMBL" id="CAF0891868.1"/>
    </source>
</evidence>
<evidence type="ECO:0000256" key="3">
    <source>
        <dbReference type="ARBA" id="ARBA00023002"/>
    </source>
</evidence>
<comment type="caution">
    <text evidence="7">The sequence shown here is derived from an EMBL/GenBank/DDBJ whole genome shotgun (WGS) entry which is preliminary data.</text>
</comment>
<dbReference type="InterPro" id="IPR050924">
    <property type="entry name" value="Peroxiredoxin_BCP/PrxQ"/>
</dbReference>
<dbReference type="GO" id="GO:0045454">
    <property type="term" value="P:cell redox homeostasis"/>
    <property type="evidence" value="ECO:0007669"/>
    <property type="project" value="TreeGrafter"/>
</dbReference>
<dbReference type="PANTHER" id="PTHR42801">
    <property type="entry name" value="THIOREDOXIN-DEPENDENT PEROXIDE REDUCTASE"/>
    <property type="match status" value="1"/>
</dbReference>
<evidence type="ECO:0000256" key="5">
    <source>
        <dbReference type="ARBA" id="ARBA00023284"/>
    </source>
</evidence>
<evidence type="ECO:0000313" key="9">
    <source>
        <dbReference type="EMBL" id="CAF3675982.1"/>
    </source>
</evidence>
<dbReference type="Proteomes" id="UP000681722">
    <property type="component" value="Unassembled WGS sequence"/>
</dbReference>
<name>A0A813Z182_9BILA</name>
<dbReference type="Proteomes" id="UP000682733">
    <property type="component" value="Unassembled WGS sequence"/>
</dbReference>
<reference evidence="7" key="1">
    <citation type="submission" date="2021-02" db="EMBL/GenBank/DDBJ databases">
        <authorList>
            <person name="Nowell W R."/>
        </authorList>
    </citation>
    <scope>NUCLEOTIDE SEQUENCE</scope>
</reference>
<dbReference type="AlphaFoldDB" id="A0A813Z182"/>
<evidence type="ECO:0000256" key="4">
    <source>
        <dbReference type="ARBA" id="ARBA00023157"/>
    </source>
</evidence>
<dbReference type="SUPFAM" id="SSF52833">
    <property type="entry name" value="Thioredoxin-like"/>
    <property type="match status" value="1"/>
</dbReference>
<evidence type="ECO:0000313" key="8">
    <source>
        <dbReference type="EMBL" id="CAF1001219.1"/>
    </source>
</evidence>
<evidence type="ECO:0000313" key="11">
    <source>
        <dbReference type="Proteomes" id="UP000663829"/>
    </source>
</evidence>
<dbReference type="GO" id="GO:0008379">
    <property type="term" value="F:thioredoxin peroxidase activity"/>
    <property type="evidence" value="ECO:0007669"/>
    <property type="project" value="TreeGrafter"/>
</dbReference>
<dbReference type="Proteomes" id="UP000677228">
    <property type="component" value="Unassembled WGS sequence"/>
</dbReference>
<keyword evidence="1" id="KW-0575">Peroxidase</keyword>
<keyword evidence="4" id="KW-1015">Disulfide bond</keyword>
<keyword evidence="11" id="KW-1185">Reference proteome</keyword>
<feature type="domain" description="Alkyl hydroperoxide reductase subunit C/ Thiol specific antioxidant" evidence="6">
    <location>
        <begin position="12"/>
        <end position="136"/>
    </location>
</feature>